<keyword evidence="2" id="KW-1185">Reference proteome</keyword>
<organism evidence="1 2">
    <name type="scientific">Fistulifera solaris</name>
    <name type="common">Oleaginous diatom</name>
    <dbReference type="NCBI Taxonomy" id="1519565"/>
    <lineage>
        <taxon>Eukaryota</taxon>
        <taxon>Sar</taxon>
        <taxon>Stramenopiles</taxon>
        <taxon>Ochrophyta</taxon>
        <taxon>Bacillariophyta</taxon>
        <taxon>Bacillariophyceae</taxon>
        <taxon>Bacillariophycidae</taxon>
        <taxon>Naviculales</taxon>
        <taxon>Naviculaceae</taxon>
        <taxon>Fistulifera</taxon>
    </lineage>
</organism>
<name>A0A1Z5K1U0_FISSO</name>
<gene>
    <name evidence="1" type="ORF">FisN_12Hu074</name>
</gene>
<dbReference type="EMBL" id="BDSP01000144">
    <property type="protein sequence ID" value="GAX20227.1"/>
    <property type="molecule type" value="Genomic_DNA"/>
</dbReference>
<dbReference type="AlphaFoldDB" id="A0A1Z5K1U0"/>
<proteinExistence type="predicted"/>
<reference evidence="1 2" key="1">
    <citation type="journal article" date="2015" name="Plant Cell">
        <title>Oil accumulation by the oleaginous diatom Fistulifera solaris as revealed by the genome and transcriptome.</title>
        <authorList>
            <person name="Tanaka T."/>
            <person name="Maeda Y."/>
            <person name="Veluchamy A."/>
            <person name="Tanaka M."/>
            <person name="Abida H."/>
            <person name="Marechal E."/>
            <person name="Bowler C."/>
            <person name="Muto M."/>
            <person name="Sunaga Y."/>
            <person name="Tanaka M."/>
            <person name="Yoshino T."/>
            <person name="Taniguchi T."/>
            <person name="Fukuda Y."/>
            <person name="Nemoto M."/>
            <person name="Matsumoto M."/>
            <person name="Wong P.S."/>
            <person name="Aburatani S."/>
            <person name="Fujibuchi W."/>
        </authorList>
    </citation>
    <scope>NUCLEOTIDE SEQUENCE [LARGE SCALE GENOMIC DNA]</scope>
    <source>
        <strain evidence="1 2">JPCC DA0580</strain>
    </source>
</reference>
<evidence type="ECO:0000313" key="1">
    <source>
        <dbReference type="EMBL" id="GAX20227.1"/>
    </source>
</evidence>
<accession>A0A1Z5K1U0</accession>
<dbReference type="InParanoid" id="A0A1Z5K1U0"/>
<dbReference type="Proteomes" id="UP000198406">
    <property type="component" value="Unassembled WGS sequence"/>
</dbReference>
<protein>
    <submittedName>
        <fullName evidence="1">Uncharacterized protein</fullName>
    </submittedName>
</protein>
<evidence type="ECO:0000313" key="2">
    <source>
        <dbReference type="Proteomes" id="UP000198406"/>
    </source>
</evidence>
<sequence>MHKWDTIIQYLFAAMEKHEGLRTFRITPYSKGLDPQFLWLKQLLRRNRSLEVYNTPMWTLEVDREVPEIQALNRVYREQKGIK</sequence>
<comment type="caution">
    <text evidence="1">The sequence shown here is derived from an EMBL/GenBank/DDBJ whole genome shotgun (WGS) entry which is preliminary data.</text>
</comment>